<dbReference type="PROSITE" id="PS01040">
    <property type="entry name" value="SBP_BACTERIAL_5"/>
    <property type="match status" value="1"/>
</dbReference>
<evidence type="ECO:0000313" key="6">
    <source>
        <dbReference type="Proteomes" id="UP000247772"/>
    </source>
</evidence>
<reference evidence="5 6" key="1">
    <citation type="submission" date="2018-06" db="EMBL/GenBank/DDBJ databases">
        <title>Genomic Encyclopedia of Type Strains, Phase IV (KMG-V): Genome sequencing to study the core and pangenomes of soil and plant-associated prokaryotes.</title>
        <authorList>
            <person name="Whitman W."/>
        </authorList>
    </citation>
    <scope>NUCLEOTIDE SEQUENCE [LARGE SCALE GENOMIC DNA]</scope>
    <source>
        <strain evidence="5 6">SRCL-318</strain>
    </source>
</reference>
<feature type="chain" id="PRO_5015922895" evidence="3">
    <location>
        <begin position="32"/>
        <end position="540"/>
    </location>
</feature>
<dbReference type="PANTHER" id="PTHR30290">
    <property type="entry name" value="PERIPLASMIC BINDING COMPONENT OF ABC TRANSPORTER"/>
    <property type="match status" value="1"/>
</dbReference>
<evidence type="ECO:0000259" key="4">
    <source>
        <dbReference type="Pfam" id="PF00496"/>
    </source>
</evidence>
<dbReference type="InterPro" id="IPR030678">
    <property type="entry name" value="Peptide/Ni-bd"/>
</dbReference>
<comment type="similarity">
    <text evidence="1">Belongs to the bacterial solute-binding protein 5 family.</text>
</comment>
<dbReference type="GO" id="GO:1904680">
    <property type="term" value="F:peptide transmembrane transporter activity"/>
    <property type="evidence" value="ECO:0007669"/>
    <property type="project" value="TreeGrafter"/>
</dbReference>
<accession>A0A2V4SXP8</accession>
<dbReference type="Gene3D" id="3.10.105.10">
    <property type="entry name" value="Dipeptide-binding Protein, Domain 3"/>
    <property type="match status" value="1"/>
</dbReference>
<dbReference type="InterPro" id="IPR000914">
    <property type="entry name" value="SBP_5_dom"/>
</dbReference>
<dbReference type="Pfam" id="PF00496">
    <property type="entry name" value="SBP_bac_5"/>
    <property type="match status" value="1"/>
</dbReference>
<evidence type="ECO:0000313" key="5">
    <source>
        <dbReference type="EMBL" id="PYE13197.1"/>
    </source>
</evidence>
<dbReference type="GO" id="GO:0030288">
    <property type="term" value="C:outer membrane-bounded periplasmic space"/>
    <property type="evidence" value="ECO:0007669"/>
    <property type="project" value="UniProtKB-ARBA"/>
</dbReference>
<dbReference type="PANTHER" id="PTHR30290:SF38">
    <property type="entry name" value="D,D-DIPEPTIDE-BINDING PERIPLASMIC PROTEIN DDPA-RELATED"/>
    <property type="match status" value="1"/>
</dbReference>
<gene>
    <name evidence="5" type="ORF">C7410_14812</name>
</gene>
<dbReference type="CDD" id="cd08517">
    <property type="entry name" value="PBP2_NikA_DppA_OppA_like_13"/>
    <property type="match status" value="1"/>
</dbReference>
<dbReference type="EMBL" id="QJSQ01000048">
    <property type="protein sequence ID" value="PYE13197.1"/>
    <property type="molecule type" value="Genomic_DNA"/>
</dbReference>
<dbReference type="InterPro" id="IPR039424">
    <property type="entry name" value="SBP_5"/>
</dbReference>
<dbReference type="PIRSF" id="PIRSF002741">
    <property type="entry name" value="MppA"/>
    <property type="match status" value="1"/>
</dbReference>
<evidence type="ECO:0000256" key="2">
    <source>
        <dbReference type="ARBA" id="ARBA00022729"/>
    </source>
</evidence>
<dbReference type="GO" id="GO:0043190">
    <property type="term" value="C:ATP-binding cassette (ABC) transporter complex"/>
    <property type="evidence" value="ECO:0007669"/>
    <property type="project" value="InterPro"/>
</dbReference>
<protein>
    <submittedName>
        <fullName evidence="5">Peptide/nickel transport system substrate-binding protein</fullName>
    </submittedName>
</protein>
<dbReference type="RefSeq" id="WP_181440032.1">
    <property type="nucleotide sequence ID" value="NZ_QJSQ01000048.1"/>
</dbReference>
<sequence>MITRRQFFQFAVAAAAPVLPGMAALPGVAFAASPTPQTAAGHDVLQAVIVPEPAGWVAGLNISNPAVIVSVNIFDGLVTYDDAFHPVPQLAQSWTESADHRTITFNLRKDVKWHDGHPFTSADVQYSLMEVTKRFHPRGNATFATLEAVDTPDDHTAVFRFTSPVPAVWSALGGYETQILPKHLYAGSPPLTNPLNAHPVGNGPYVFNEWARGNYVVLERNPDYWDRQNSPHFERIVFRIIPDEGTRLTALESGDLRYAPTDAVALPDLARLRTDARFVVSSHVFDGIAPISFFDFNLRRKPFQDLRVRQAIAHAINRDALAKVVWYGLAKPAQGPIPSYQTRFFKPDLPQYNYDPAHAEALLDAAGFHRGADGVRVRINNLPLPFGNQYVLTAQFIQAQLRHIGVELTLVPTDVPTFNRRVYADYDFDTTVNWYAAFADPQLGVTRRYWSKAIKPGSTSSNATGYATPEMDRAIEGLVTVSDPVARKPFIDQLQQIAQEQVPSVNLLELHFYAIHAASLNGFSNTPMGAYSSLASVRDA</sequence>
<dbReference type="InterPro" id="IPR006311">
    <property type="entry name" value="TAT_signal"/>
</dbReference>
<dbReference type="InterPro" id="IPR023765">
    <property type="entry name" value="SBP_5_CS"/>
</dbReference>
<dbReference type="GO" id="GO:0015833">
    <property type="term" value="P:peptide transport"/>
    <property type="evidence" value="ECO:0007669"/>
    <property type="project" value="TreeGrafter"/>
</dbReference>
<name>A0A2V4SXP8_9BURK</name>
<dbReference type="Gene3D" id="3.40.190.10">
    <property type="entry name" value="Periplasmic binding protein-like II"/>
    <property type="match status" value="1"/>
</dbReference>
<keyword evidence="2 3" id="KW-0732">Signal</keyword>
<proteinExistence type="inferred from homology"/>
<feature type="domain" description="Solute-binding protein family 5" evidence="4">
    <location>
        <begin position="86"/>
        <end position="443"/>
    </location>
</feature>
<dbReference type="AlphaFoldDB" id="A0A2V4SXP8"/>
<feature type="signal peptide" evidence="3">
    <location>
        <begin position="1"/>
        <end position="31"/>
    </location>
</feature>
<dbReference type="PROSITE" id="PS51318">
    <property type="entry name" value="TAT"/>
    <property type="match status" value="1"/>
</dbReference>
<dbReference type="Proteomes" id="UP000247772">
    <property type="component" value="Unassembled WGS sequence"/>
</dbReference>
<dbReference type="SUPFAM" id="SSF53850">
    <property type="entry name" value="Periplasmic binding protein-like II"/>
    <property type="match status" value="1"/>
</dbReference>
<evidence type="ECO:0000256" key="1">
    <source>
        <dbReference type="ARBA" id="ARBA00005695"/>
    </source>
</evidence>
<evidence type="ECO:0000256" key="3">
    <source>
        <dbReference type="SAM" id="SignalP"/>
    </source>
</evidence>
<organism evidence="5 6">
    <name type="scientific">Paraburkholderia silvatlantica</name>
    <dbReference type="NCBI Taxonomy" id="321895"/>
    <lineage>
        <taxon>Bacteria</taxon>
        <taxon>Pseudomonadati</taxon>
        <taxon>Pseudomonadota</taxon>
        <taxon>Betaproteobacteria</taxon>
        <taxon>Burkholderiales</taxon>
        <taxon>Burkholderiaceae</taxon>
        <taxon>Paraburkholderia</taxon>
    </lineage>
</organism>
<comment type="caution">
    <text evidence="5">The sequence shown here is derived from an EMBL/GenBank/DDBJ whole genome shotgun (WGS) entry which is preliminary data.</text>
</comment>